<reference evidence="2" key="1">
    <citation type="journal article" date="2019" name="Int. J. Syst. Evol. Microbiol.">
        <title>The Global Catalogue of Microorganisms (GCM) 10K type strain sequencing project: providing services to taxonomists for standard genome sequencing and annotation.</title>
        <authorList>
            <consortium name="The Broad Institute Genomics Platform"/>
            <consortium name="The Broad Institute Genome Sequencing Center for Infectious Disease"/>
            <person name="Wu L."/>
            <person name="Ma J."/>
        </authorList>
    </citation>
    <scope>NUCLEOTIDE SEQUENCE [LARGE SCALE GENOMIC DNA]</scope>
    <source>
        <strain evidence="2">CGMCC 4.1467</strain>
    </source>
</reference>
<comment type="caution">
    <text evidence="1">The sequence shown here is derived from an EMBL/GenBank/DDBJ whole genome shotgun (WGS) entry which is preliminary data.</text>
</comment>
<protein>
    <submittedName>
        <fullName evidence="1">Uncharacterized protein</fullName>
    </submittedName>
</protein>
<evidence type="ECO:0000313" key="2">
    <source>
        <dbReference type="Proteomes" id="UP001596472"/>
    </source>
</evidence>
<keyword evidence="2" id="KW-1185">Reference proteome</keyword>
<name>A0ABW2L8J4_9BACT</name>
<sequence length="216" mass="23956">MMISLLTGILHAERPVRILYFHAPVNAPKKASVYGAGKMLAETELPRDNFSESFEIPDGNLNLSFLPSALEEGAKPPKNAPSVAISENWSKVLLLVQEDKSNAAMPIKLMAIDASDNVFGPGSIYMMNLSTIRIGGTLGNKELDLKPRSVQIVKSPSAKDGYYPAILYAQIKKGEKPQRFIKQMWGHDDNIRKVLFVLPKPPPHYATYYSAPIRDF</sequence>
<dbReference type="Proteomes" id="UP001596472">
    <property type="component" value="Unassembled WGS sequence"/>
</dbReference>
<gene>
    <name evidence="1" type="ORF">ACFQY0_16090</name>
</gene>
<proteinExistence type="predicted"/>
<evidence type="ECO:0000313" key="1">
    <source>
        <dbReference type="EMBL" id="MFC7338716.1"/>
    </source>
</evidence>
<dbReference type="RefSeq" id="WP_379714414.1">
    <property type="nucleotide sequence ID" value="NZ_JBHTBS010000009.1"/>
</dbReference>
<accession>A0ABW2L8J4</accession>
<organism evidence="1 2">
    <name type="scientific">Haloferula chungangensis</name>
    <dbReference type="NCBI Taxonomy" id="1048331"/>
    <lineage>
        <taxon>Bacteria</taxon>
        <taxon>Pseudomonadati</taxon>
        <taxon>Verrucomicrobiota</taxon>
        <taxon>Verrucomicrobiia</taxon>
        <taxon>Verrucomicrobiales</taxon>
        <taxon>Verrucomicrobiaceae</taxon>
        <taxon>Haloferula</taxon>
    </lineage>
</organism>
<dbReference type="EMBL" id="JBHTBS010000009">
    <property type="protein sequence ID" value="MFC7338716.1"/>
    <property type="molecule type" value="Genomic_DNA"/>
</dbReference>